<name>A0A1I5SN91_9BACT</name>
<dbReference type="InterPro" id="IPR021255">
    <property type="entry name" value="DUF2807"/>
</dbReference>
<keyword evidence="3" id="KW-1185">Reference proteome</keyword>
<evidence type="ECO:0000313" key="2">
    <source>
        <dbReference type="EMBL" id="SFP72185.1"/>
    </source>
</evidence>
<dbReference type="PANTHER" id="PTHR39200:SF1">
    <property type="entry name" value="AUTO-TRANSPORTER ADHESIN HEAD GIN DOMAIN-CONTAINING PROTEIN-RELATED"/>
    <property type="match status" value="1"/>
</dbReference>
<dbReference type="PROSITE" id="PS51257">
    <property type="entry name" value="PROKAR_LIPOPROTEIN"/>
    <property type="match status" value="1"/>
</dbReference>
<protein>
    <submittedName>
        <fullName evidence="2">Putative auto-transporter adhesin, head GIN domain</fullName>
    </submittedName>
</protein>
<reference evidence="2 3" key="1">
    <citation type="submission" date="2016-10" db="EMBL/GenBank/DDBJ databases">
        <authorList>
            <person name="de Groot N.N."/>
        </authorList>
    </citation>
    <scope>NUCLEOTIDE SEQUENCE [LARGE SCALE GENOMIC DNA]</scope>
    <source>
        <strain evidence="2 3">DSM 28286</strain>
    </source>
</reference>
<gene>
    <name evidence="2" type="ORF">SAMN05444277_101854</name>
</gene>
<accession>A0A1I5SN91</accession>
<evidence type="ECO:0000259" key="1">
    <source>
        <dbReference type="Pfam" id="PF10988"/>
    </source>
</evidence>
<sequence>MKIYLTLFAVITVFASCYNPFSKTVKGNGNIKTDERTLQTFDKVRCSGSYNVELTQGNASTIKIETDENLLPYIETKINGDELVIRTEDDVNIRSSDKIKVYITTNKLEGFKLNGSGDVKTTNKFTGSDHLDLDIAGSGNIHFDVNTPAINSSISGSGDIYLSGETKDSRIDIAGSGNYHADDLKAENATIKIAGSGDAWLFVDNQLDINIAGIGNVYYRGNATVNQKIAGTGKIEKKD</sequence>
<organism evidence="2 3">
    <name type="scientific">Parafilimonas terrae</name>
    <dbReference type="NCBI Taxonomy" id="1465490"/>
    <lineage>
        <taxon>Bacteria</taxon>
        <taxon>Pseudomonadati</taxon>
        <taxon>Bacteroidota</taxon>
        <taxon>Chitinophagia</taxon>
        <taxon>Chitinophagales</taxon>
        <taxon>Chitinophagaceae</taxon>
        <taxon>Parafilimonas</taxon>
    </lineage>
</organism>
<dbReference type="AlphaFoldDB" id="A0A1I5SN91"/>
<feature type="domain" description="Putative auto-transporter adhesin head GIN" evidence="1">
    <location>
        <begin position="41"/>
        <end position="223"/>
    </location>
</feature>
<evidence type="ECO:0000313" key="3">
    <source>
        <dbReference type="Proteomes" id="UP000199031"/>
    </source>
</evidence>
<dbReference type="Pfam" id="PF10988">
    <property type="entry name" value="DUF2807"/>
    <property type="match status" value="1"/>
</dbReference>
<dbReference type="STRING" id="1465490.SAMN05444277_101854"/>
<dbReference type="RefSeq" id="WP_177191802.1">
    <property type="nucleotide sequence ID" value="NZ_FOXQ01000001.1"/>
</dbReference>
<dbReference type="Proteomes" id="UP000199031">
    <property type="component" value="Unassembled WGS sequence"/>
</dbReference>
<dbReference type="EMBL" id="FOXQ01000001">
    <property type="protein sequence ID" value="SFP72185.1"/>
    <property type="molecule type" value="Genomic_DNA"/>
</dbReference>
<dbReference type="PANTHER" id="PTHR39200">
    <property type="entry name" value="HYPOTHETICAL EXPORTED PROTEIN"/>
    <property type="match status" value="1"/>
</dbReference>
<dbReference type="Gene3D" id="2.160.20.120">
    <property type="match status" value="1"/>
</dbReference>
<proteinExistence type="predicted"/>